<protein>
    <recommendedName>
        <fullName evidence="1">ImpA C-terminal domain-containing protein</fullName>
    </recommendedName>
</protein>
<proteinExistence type="predicted"/>
<organism evidence="2 3">
    <name type="scientific">Buttiauxella gaviniae ATCC 51604</name>
    <dbReference type="NCBI Taxonomy" id="1354253"/>
    <lineage>
        <taxon>Bacteria</taxon>
        <taxon>Pseudomonadati</taxon>
        <taxon>Pseudomonadota</taxon>
        <taxon>Gammaproteobacteria</taxon>
        <taxon>Enterobacterales</taxon>
        <taxon>Enterobacteriaceae</taxon>
        <taxon>Buttiauxella</taxon>
    </lineage>
</organism>
<comment type="caution">
    <text evidence="2">The sequence shown here is derived from an EMBL/GenBank/DDBJ whole genome shotgun (WGS) entry which is preliminary data.</text>
</comment>
<accession>A0A1B7I634</accession>
<dbReference type="Proteomes" id="UP000078504">
    <property type="component" value="Unassembled WGS sequence"/>
</dbReference>
<name>A0A1B7I634_9ENTR</name>
<dbReference type="Pfam" id="PF12486">
    <property type="entry name" value="VasL"/>
    <property type="match status" value="1"/>
</dbReference>
<dbReference type="InterPro" id="IPR021069">
    <property type="entry name" value="ImpA_C"/>
</dbReference>
<dbReference type="PATRIC" id="fig|1354253.4.peg.192"/>
<evidence type="ECO:0000313" key="3">
    <source>
        <dbReference type="Proteomes" id="UP000078504"/>
    </source>
</evidence>
<reference evidence="2 3" key="1">
    <citation type="submission" date="2016-04" db="EMBL/GenBank/DDBJ databases">
        <title>ATOL: Assembling a taxonomically balanced genome-scale reconstruction of the evolutionary history of the Enterobacteriaceae.</title>
        <authorList>
            <person name="Plunkett G.III."/>
            <person name="Neeno-Eckwall E.C."/>
            <person name="Glasner J.D."/>
            <person name="Perna N.T."/>
        </authorList>
    </citation>
    <scope>NUCLEOTIDE SEQUENCE [LARGE SCALE GENOMIC DNA]</scope>
    <source>
        <strain evidence="2 3">ATCC 51604</strain>
    </source>
</reference>
<feature type="domain" description="ImpA C-terminal" evidence="1">
    <location>
        <begin position="28"/>
        <end position="90"/>
    </location>
</feature>
<evidence type="ECO:0000259" key="1">
    <source>
        <dbReference type="Pfam" id="PF12486"/>
    </source>
</evidence>
<gene>
    <name evidence="2" type="ORF">M977_00187</name>
</gene>
<dbReference type="EMBL" id="LXEP01000003">
    <property type="protein sequence ID" value="OAT23897.1"/>
    <property type="molecule type" value="Genomic_DNA"/>
</dbReference>
<evidence type="ECO:0000313" key="2">
    <source>
        <dbReference type="EMBL" id="OAT23897.1"/>
    </source>
</evidence>
<dbReference type="AlphaFoldDB" id="A0A1B7I634"/>
<sequence>MAPGQGNNFAQRLEKAAPDNWKKMLHQQSERKQRSYITISELKTEVYAMKQALQSMETPVSVLLLQKPHSPDIENKALNNTIDNQLKKLTREVILTDW</sequence>